<evidence type="ECO:0000313" key="2">
    <source>
        <dbReference type="Proteomes" id="UP000094609"/>
    </source>
</evidence>
<protein>
    <submittedName>
        <fullName evidence="1">Carbonic anhydrase family protein</fullName>
    </submittedName>
</protein>
<accession>A0A1D7THN4</accession>
<keyword evidence="2" id="KW-1185">Reference proteome</keyword>
<dbReference type="PANTHER" id="PTHR13061:SF29">
    <property type="entry name" value="GAMMA CARBONIC ANHYDRASE-LIKE 1, MITOCHONDRIAL-RELATED"/>
    <property type="match status" value="1"/>
</dbReference>
<dbReference type="Gene3D" id="2.160.10.10">
    <property type="entry name" value="Hexapeptide repeat proteins"/>
    <property type="match status" value="1"/>
</dbReference>
<reference evidence="2" key="1">
    <citation type="submission" date="2016-08" db="EMBL/GenBank/DDBJ databases">
        <title>Complete genome sequence of the organohalide-respiring Epsilonproteobacterium Sulfurospirillum halorespirans.</title>
        <authorList>
            <person name="Goris T."/>
            <person name="Zimmermann J."/>
            <person name="Schenz B."/>
            <person name="Lemos M."/>
            <person name="Hackermueller J."/>
            <person name="Diekert G."/>
        </authorList>
    </citation>
    <scope>NUCLEOTIDE SEQUENCE [LARGE SCALE GENOMIC DNA]</scope>
    <source>
        <strain>DSM 13726</strain>
        <strain evidence="2">PCE-M2</strain>
    </source>
</reference>
<dbReference type="RefSeq" id="WP_069477388.1">
    <property type="nucleotide sequence ID" value="NZ_CP017111.1"/>
</dbReference>
<gene>
    <name evidence="1" type="ORF">SHALO_0710</name>
</gene>
<proteinExistence type="predicted"/>
<dbReference type="Proteomes" id="UP000094609">
    <property type="component" value="Chromosome"/>
</dbReference>
<organism evidence="1 2">
    <name type="scientific">Sulfurospirillum halorespirans DSM 13726</name>
    <dbReference type="NCBI Taxonomy" id="1193502"/>
    <lineage>
        <taxon>Bacteria</taxon>
        <taxon>Pseudomonadati</taxon>
        <taxon>Campylobacterota</taxon>
        <taxon>Epsilonproteobacteria</taxon>
        <taxon>Campylobacterales</taxon>
        <taxon>Sulfurospirillaceae</taxon>
        <taxon>Sulfurospirillum</taxon>
    </lineage>
</organism>
<dbReference type="PANTHER" id="PTHR13061">
    <property type="entry name" value="DYNACTIN SUBUNIT P25"/>
    <property type="match status" value="1"/>
</dbReference>
<dbReference type="STRING" id="1193502.SHALO_0710"/>
<dbReference type="InterPro" id="IPR050484">
    <property type="entry name" value="Transf_Hexapept/Carb_Anhydrase"/>
</dbReference>
<dbReference type="InterPro" id="IPR011004">
    <property type="entry name" value="Trimer_LpxA-like_sf"/>
</dbReference>
<dbReference type="PATRIC" id="fig|1193502.14.peg.714"/>
<evidence type="ECO:0000313" key="1">
    <source>
        <dbReference type="EMBL" id="AOO64493.1"/>
    </source>
</evidence>
<dbReference type="SUPFAM" id="SSF51161">
    <property type="entry name" value="Trimeric LpxA-like enzymes"/>
    <property type="match status" value="1"/>
</dbReference>
<sequence>MISSHQGVSPRIDPTAFIAPNAMVYGNVTIGANARILFGAQIIAEGGAICIGDECVVMENAVLRSLDNHPLNIANNCLIGPHAHVVGCHLEEEVFVATNASVLHGSHVGARSEIRIGAVVHIKSRLKADSMVPIGWVAVGNPASILPTEEHECIWRIQKPLNFPLSVYGLERDEATTKKVTQKLCAKLASLKED</sequence>
<dbReference type="EMBL" id="CP017111">
    <property type="protein sequence ID" value="AOO64493.1"/>
    <property type="molecule type" value="Genomic_DNA"/>
</dbReference>
<dbReference type="AlphaFoldDB" id="A0A1D7THN4"/>
<dbReference type="KEGG" id="shal:SHALO_0710"/>
<name>A0A1D7THN4_9BACT</name>